<protein>
    <submittedName>
        <fullName evidence="3">Predicted dehydrogenase</fullName>
    </submittedName>
</protein>
<dbReference type="SUPFAM" id="SSF55347">
    <property type="entry name" value="Glyceraldehyde-3-phosphate dehydrogenase-like, C-terminal domain"/>
    <property type="match status" value="1"/>
</dbReference>
<name>A0A1T4NPC0_9FIRM</name>
<feature type="domain" description="GFO/IDH/MocA-like oxidoreductase" evidence="2">
    <location>
        <begin position="131"/>
        <end position="225"/>
    </location>
</feature>
<dbReference type="Pfam" id="PF22725">
    <property type="entry name" value="GFO_IDH_MocA_C3"/>
    <property type="match status" value="1"/>
</dbReference>
<dbReference type="AlphaFoldDB" id="A0A1T4NPC0"/>
<dbReference type="PANTHER" id="PTHR43249:SF1">
    <property type="entry name" value="D-GLUCOSIDE 3-DEHYDROGENASE"/>
    <property type="match status" value="1"/>
</dbReference>
<evidence type="ECO:0000313" key="4">
    <source>
        <dbReference type="Proteomes" id="UP000243297"/>
    </source>
</evidence>
<gene>
    <name evidence="3" type="ORF">SAMN02745191_1720</name>
</gene>
<proteinExistence type="predicted"/>
<evidence type="ECO:0000313" key="3">
    <source>
        <dbReference type="EMBL" id="SJZ80945.1"/>
    </source>
</evidence>
<dbReference type="SUPFAM" id="SSF51735">
    <property type="entry name" value="NAD(P)-binding Rossmann-fold domains"/>
    <property type="match status" value="1"/>
</dbReference>
<dbReference type="RefSeq" id="WP_078712107.1">
    <property type="nucleotide sequence ID" value="NZ_FUWY01000004.1"/>
</dbReference>
<dbReference type="Gene3D" id="3.30.360.10">
    <property type="entry name" value="Dihydrodipicolinate Reductase, domain 2"/>
    <property type="match status" value="1"/>
</dbReference>
<dbReference type="InterPro" id="IPR055170">
    <property type="entry name" value="GFO_IDH_MocA-like_dom"/>
</dbReference>
<dbReference type="PANTHER" id="PTHR43249">
    <property type="entry name" value="UDP-N-ACETYL-2-AMINO-2-DEOXY-D-GLUCURONATE OXIDASE"/>
    <property type="match status" value="1"/>
</dbReference>
<feature type="domain" description="Gfo/Idh/MocA-like oxidoreductase N-terminal" evidence="1">
    <location>
        <begin position="5"/>
        <end position="123"/>
    </location>
</feature>
<reference evidence="4" key="1">
    <citation type="submission" date="2017-02" db="EMBL/GenBank/DDBJ databases">
        <authorList>
            <person name="Varghese N."/>
            <person name="Submissions S."/>
        </authorList>
    </citation>
    <scope>NUCLEOTIDE SEQUENCE [LARGE SCALE GENOMIC DNA]</scope>
    <source>
        <strain evidence="4">ATCC 25662</strain>
    </source>
</reference>
<dbReference type="GO" id="GO:0000166">
    <property type="term" value="F:nucleotide binding"/>
    <property type="evidence" value="ECO:0007669"/>
    <property type="project" value="InterPro"/>
</dbReference>
<dbReference type="InterPro" id="IPR000683">
    <property type="entry name" value="Gfo/Idh/MocA-like_OxRdtase_N"/>
</dbReference>
<evidence type="ECO:0000259" key="1">
    <source>
        <dbReference type="Pfam" id="PF01408"/>
    </source>
</evidence>
<dbReference type="STRING" id="118967.SAMN02745191_1720"/>
<organism evidence="3 4">
    <name type="scientific">Anaerorhabdus furcosa</name>
    <dbReference type="NCBI Taxonomy" id="118967"/>
    <lineage>
        <taxon>Bacteria</taxon>
        <taxon>Bacillati</taxon>
        <taxon>Bacillota</taxon>
        <taxon>Erysipelotrichia</taxon>
        <taxon>Erysipelotrichales</taxon>
        <taxon>Erysipelotrichaceae</taxon>
        <taxon>Anaerorhabdus</taxon>
    </lineage>
</organism>
<keyword evidence="4" id="KW-1185">Reference proteome</keyword>
<dbReference type="Pfam" id="PF01408">
    <property type="entry name" value="GFO_IDH_MocA"/>
    <property type="match status" value="1"/>
</dbReference>
<dbReference type="Proteomes" id="UP000243297">
    <property type="component" value="Unassembled WGS sequence"/>
</dbReference>
<accession>A0A1T4NPC0</accession>
<dbReference type="EMBL" id="FUWY01000004">
    <property type="protein sequence ID" value="SJZ80945.1"/>
    <property type="molecule type" value="Genomic_DNA"/>
</dbReference>
<sequence>MDKSVNIVGLGRHMKKNILPCLLELGVDIESITTRSKEKAQAEINYLGLTTYLYDDVDVMLRESKSDYVIIVVPMEEAYALVMKCLQANKKVFVEKPCGMSYTQAKNIYDCSIENSIPVFVGFMKRYAPCYQKMKEIIEQGNLGSVQSFDAHFNVDASAFCKTDKDFMYAVGIHFIDLLQHLFGEIKQVKILKNNAGQGTSYVLILRMNQGVVGTLSLENRAPWTRESEGITCTLDDGFIQSKELNEFVIHRNTDEENGWQTLSEMDTVYRENYTPASGTLKDVYLRGFMQELKQFFNDEIEVTNDNMKTTEIIENILEQLK</sequence>
<dbReference type="OrthoDB" id="9795543at2"/>
<dbReference type="InterPro" id="IPR036291">
    <property type="entry name" value="NAD(P)-bd_dom_sf"/>
</dbReference>
<evidence type="ECO:0000259" key="2">
    <source>
        <dbReference type="Pfam" id="PF22725"/>
    </source>
</evidence>
<dbReference type="Gene3D" id="3.40.50.720">
    <property type="entry name" value="NAD(P)-binding Rossmann-like Domain"/>
    <property type="match status" value="1"/>
</dbReference>
<dbReference type="InterPro" id="IPR052515">
    <property type="entry name" value="Gfo/Idh/MocA_Oxidoreductase"/>
</dbReference>